<dbReference type="InterPro" id="IPR052337">
    <property type="entry name" value="SAT4-like"/>
</dbReference>
<keyword evidence="3 7" id="KW-1133">Transmembrane helix</keyword>
<keyword evidence="2 7" id="KW-0812">Transmembrane</keyword>
<feature type="region of interest" description="Disordered" evidence="6">
    <location>
        <begin position="1"/>
        <end position="27"/>
    </location>
</feature>
<evidence type="ECO:0000259" key="8">
    <source>
        <dbReference type="Pfam" id="PF20684"/>
    </source>
</evidence>
<dbReference type="AlphaFoldDB" id="A0A8H7AY67"/>
<feature type="transmembrane region" description="Helical" evidence="7">
    <location>
        <begin position="152"/>
        <end position="178"/>
    </location>
</feature>
<feature type="transmembrane region" description="Helical" evidence="7">
    <location>
        <begin position="240"/>
        <end position="260"/>
    </location>
</feature>
<reference evidence="9" key="1">
    <citation type="submission" date="2020-02" db="EMBL/GenBank/DDBJ databases">
        <authorList>
            <person name="Palmer J.M."/>
        </authorList>
    </citation>
    <scope>NUCLEOTIDE SEQUENCE</scope>
    <source>
        <strain evidence="9">EPUS1.4</strain>
        <tissue evidence="9">Thallus</tissue>
    </source>
</reference>
<feature type="transmembrane region" description="Helical" evidence="7">
    <location>
        <begin position="198"/>
        <end position="219"/>
    </location>
</feature>
<dbReference type="PANTHER" id="PTHR33048:SF47">
    <property type="entry name" value="INTEGRAL MEMBRANE PROTEIN-RELATED"/>
    <property type="match status" value="1"/>
</dbReference>
<protein>
    <recommendedName>
        <fullName evidence="8">Rhodopsin domain-containing protein</fullName>
    </recommendedName>
</protein>
<evidence type="ECO:0000256" key="5">
    <source>
        <dbReference type="ARBA" id="ARBA00038359"/>
    </source>
</evidence>
<name>A0A8H7AY67_9EURO</name>
<evidence type="ECO:0000313" key="9">
    <source>
        <dbReference type="EMBL" id="KAF7513290.1"/>
    </source>
</evidence>
<evidence type="ECO:0000256" key="3">
    <source>
        <dbReference type="ARBA" id="ARBA00022989"/>
    </source>
</evidence>
<sequence>MSHPAGLPLSAKNPLEEPALQPPPGVEAHVTNRSDEQNYFYVCITLSTVVPGILLLIRLYTKARLIKKIDLSDYFVTLSFLFFLSMCIVGRWILAGGAAVHMWNLQLKYYIKLNYWMYIFSILYSPAIVFVKLAILLQYLHLLAPQKSVDPFMFITARVMIAIILVYYTISTCVTAFACNPRERIWNPLITEYSCLNNNIAILFTCLFNIFSDLIILALPTKSVWKLQLPLKKKVSIISLFATGLLACIANAVIIIYVLRMSGDHADVTYNTAWAGFWLLAEISLGTVVTCLLSLPKFVEAHGKLFKNTLSIFSRPLLSLTRPGSSERGSLGRSRTKNNFTSEDTTLEEIVGGLNASDAHLIYDPTDRPVWNELPYPPHNFSHPRAKTPTLNGT</sequence>
<keyword evidence="10" id="KW-1185">Reference proteome</keyword>
<dbReference type="EMBL" id="JAACFV010000006">
    <property type="protein sequence ID" value="KAF7513290.1"/>
    <property type="molecule type" value="Genomic_DNA"/>
</dbReference>
<feature type="transmembrane region" description="Helical" evidence="7">
    <location>
        <begin position="272"/>
        <end position="295"/>
    </location>
</feature>
<dbReference type="OrthoDB" id="4682787at2759"/>
<accession>A0A8H7AY67</accession>
<dbReference type="InterPro" id="IPR049326">
    <property type="entry name" value="Rhodopsin_dom_fungi"/>
</dbReference>
<evidence type="ECO:0000313" key="10">
    <source>
        <dbReference type="Proteomes" id="UP000606974"/>
    </source>
</evidence>
<evidence type="ECO:0000256" key="1">
    <source>
        <dbReference type="ARBA" id="ARBA00004141"/>
    </source>
</evidence>
<feature type="transmembrane region" description="Helical" evidence="7">
    <location>
        <begin position="73"/>
        <end position="95"/>
    </location>
</feature>
<evidence type="ECO:0000256" key="7">
    <source>
        <dbReference type="SAM" id="Phobius"/>
    </source>
</evidence>
<dbReference type="GO" id="GO:0016020">
    <property type="term" value="C:membrane"/>
    <property type="evidence" value="ECO:0007669"/>
    <property type="project" value="UniProtKB-SubCell"/>
</dbReference>
<keyword evidence="4 7" id="KW-0472">Membrane</keyword>
<organism evidence="9 10">
    <name type="scientific">Endocarpon pusillum</name>
    <dbReference type="NCBI Taxonomy" id="364733"/>
    <lineage>
        <taxon>Eukaryota</taxon>
        <taxon>Fungi</taxon>
        <taxon>Dikarya</taxon>
        <taxon>Ascomycota</taxon>
        <taxon>Pezizomycotina</taxon>
        <taxon>Eurotiomycetes</taxon>
        <taxon>Chaetothyriomycetidae</taxon>
        <taxon>Verrucariales</taxon>
        <taxon>Verrucariaceae</taxon>
        <taxon>Endocarpon</taxon>
    </lineage>
</organism>
<proteinExistence type="inferred from homology"/>
<evidence type="ECO:0000256" key="4">
    <source>
        <dbReference type="ARBA" id="ARBA00023136"/>
    </source>
</evidence>
<evidence type="ECO:0000256" key="6">
    <source>
        <dbReference type="SAM" id="MobiDB-lite"/>
    </source>
</evidence>
<comment type="subcellular location">
    <subcellularLocation>
        <location evidence="1">Membrane</location>
        <topology evidence="1">Multi-pass membrane protein</topology>
    </subcellularLocation>
</comment>
<feature type="transmembrane region" description="Helical" evidence="7">
    <location>
        <begin position="115"/>
        <end position="140"/>
    </location>
</feature>
<feature type="transmembrane region" description="Helical" evidence="7">
    <location>
        <begin position="39"/>
        <end position="61"/>
    </location>
</feature>
<gene>
    <name evidence="9" type="ORF">GJ744_009711</name>
</gene>
<dbReference type="Pfam" id="PF20684">
    <property type="entry name" value="Fung_rhodopsin"/>
    <property type="match status" value="1"/>
</dbReference>
<feature type="domain" description="Rhodopsin" evidence="8">
    <location>
        <begin position="57"/>
        <end position="297"/>
    </location>
</feature>
<dbReference type="Proteomes" id="UP000606974">
    <property type="component" value="Unassembled WGS sequence"/>
</dbReference>
<evidence type="ECO:0000256" key="2">
    <source>
        <dbReference type="ARBA" id="ARBA00022692"/>
    </source>
</evidence>
<comment type="similarity">
    <text evidence="5">Belongs to the SAT4 family.</text>
</comment>
<comment type="caution">
    <text evidence="9">The sequence shown here is derived from an EMBL/GenBank/DDBJ whole genome shotgun (WGS) entry which is preliminary data.</text>
</comment>
<dbReference type="PANTHER" id="PTHR33048">
    <property type="entry name" value="PTH11-LIKE INTEGRAL MEMBRANE PROTEIN (AFU_ORTHOLOGUE AFUA_5G11245)"/>
    <property type="match status" value="1"/>
</dbReference>